<proteinExistence type="predicted"/>
<comment type="caution">
    <text evidence="1">The sequence shown here is derived from an EMBL/GenBank/DDBJ whole genome shotgun (WGS) entry which is preliminary data.</text>
</comment>
<gene>
    <name evidence="1" type="ORF">O1611_g7155</name>
</gene>
<protein>
    <submittedName>
        <fullName evidence="1">Uncharacterized protein</fullName>
    </submittedName>
</protein>
<name>A0ACC2JGH1_9PEZI</name>
<dbReference type="Proteomes" id="UP001153332">
    <property type="component" value="Unassembled WGS sequence"/>
</dbReference>
<keyword evidence="2" id="KW-1185">Reference proteome</keyword>
<reference evidence="1" key="1">
    <citation type="submission" date="2022-12" db="EMBL/GenBank/DDBJ databases">
        <title>Genome Sequence of Lasiodiplodia mahajangana.</title>
        <authorList>
            <person name="Buettner E."/>
        </authorList>
    </citation>
    <scope>NUCLEOTIDE SEQUENCE</scope>
    <source>
        <strain evidence="1">VT137</strain>
    </source>
</reference>
<organism evidence="1 2">
    <name type="scientific">Lasiodiplodia mahajangana</name>
    <dbReference type="NCBI Taxonomy" id="1108764"/>
    <lineage>
        <taxon>Eukaryota</taxon>
        <taxon>Fungi</taxon>
        <taxon>Dikarya</taxon>
        <taxon>Ascomycota</taxon>
        <taxon>Pezizomycotina</taxon>
        <taxon>Dothideomycetes</taxon>
        <taxon>Dothideomycetes incertae sedis</taxon>
        <taxon>Botryosphaeriales</taxon>
        <taxon>Botryosphaeriaceae</taxon>
        <taxon>Lasiodiplodia</taxon>
    </lineage>
</organism>
<evidence type="ECO:0000313" key="2">
    <source>
        <dbReference type="Proteomes" id="UP001153332"/>
    </source>
</evidence>
<sequence length="504" mass="56668">MSSSMPTEPQLPTFGVEIEFLVATLYEGDEDPHRHVEGLAPALRIPASEMSTDGGQRYTFKHVKAALDEYFSKTPPQLSINNTYKVWKVESDMSIYAVNNITYSFIGVEINSPVLYASPGGFDTIKFAVSLITSKFRSFVNVSCGLHVHVGLGAQKLPLEHIRRTASLSYAIEPLLFTLHDPVRRINSNSRPLRDHSVLAKGSKDDVHTTPDTLQTKFHHFVGRDRRHGENPVFMEEECGEVDESNIEKFLATRKPGHFEPFRPDDSIQPQIIPDNSVSLLFEKKFELSRELDFRISAAVPSTTPPTTPPRKRNIPRLQFPHYDLKRSQALDKVLSTHRVLGSGNLPDEAPGPGISVFEATQWLYSQPASCHIAQQLSLPKPFQSWRMAISFGGYRCDSIGNPRKPLRTLEFRMGEGSLDSEWISTWAKICTGIFRFALYSSPSDFLAVLANCDRASKEDGSYDVVDLLDEIGLFAEAEQAEKRLMAHKDQWKLNFVEELKASP</sequence>
<dbReference type="EMBL" id="JAPUUL010001837">
    <property type="protein sequence ID" value="KAJ8126482.1"/>
    <property type="molecule type" value="Genomic_DNA"/>
</dbReference>
<evidence type="ECO:0000313" key="1">
    <source>
        <dbReference type="EMBL" id="KAJ8126482.1"/>
    </source>
</evidence>
<accession>A0ACC2JGH1</accession>